<dbReference type="CDD" id="cd00464">
    <property type="entry name" value="SK"/>
    <property type="match status" value="1"/>
</dbReference>
<comment type="subunit">
    <text evidence="7">Monomer.</text>
</comment>
<name>A0ABS8F0S5_9FIRM</name>
<sequence length="312" mass="36048">MIIKRNIMLIGSMGSGKSHFGRNLAERKGWQFVDTDRVLEGRFGLPIAEIFKKIGEKAFRRAEMDVLKKVCLYHEAVISVGGNFPIEHRTLKVLKKYSYIIGIRAAQFRIVSRVNRRIGKRPTMDYNNVHAFVHAMIQSWKPVYKQCDFVLDTTNGRTYDFMQRIEDELVTSDVQFKARRQPNDTDTRDVKSSSQELQLNNSLRNTKDNHRLSKSERFNNPNTTISNDTVGTKIVVNKEHSNRVGSHKLGNDKRRKHKTSNQAGKGRKSESISKQRTPQGGSGYEKNRNTNKRRRRTWNELRHQSANSKSNT</sequence>
<feature type="compositionally biased region" description="Basic and acidic residues" evidence="8">
    <location>
        <begin position="205"/>
        <end position="217"/>
    </location>
</feature>
<dbReference type="HAMAP" id="MF_00109">
    <property type="entry name" value="Shikimate_kinase"/>
    <property type="match status" value="1"/>
</dbReference>
<dbReference type="SUPFAM" id="SSF52540">
    <property type="entry name" value="P-loop containing nucleoside triphosphate hydrolases"/>
    <property type="match status" value="1"/>
</dbReference>
<keyword evidence="7" id="KW-0460">Magnesium</keyword>
<gene>
    <name evidence="7" type="primary">aroK</name>
    <name evidence="9" type="ORF">LKD20_00305</name>
</gene>
<dbReference type="Gene3D" id="3.40.50.300">
    <property type="entry name" value="P-loop containing nucleotide triphosphate hydrolases"/>
    <property type="match status" value="1"/>
</dbReference>
<dbReference type="InterPro" id="IPR000623">
    <property type="entry name" value="Shikimate_kinase/TSH1"/>
</dbReference>
<comment type="subcellular location">
    <subcellularLocation>
        <location evidence="7">Cytoplasm</location>
    </subcellularLocation>
</comment>
<evidence type="ECO:0000256" key="8">
    <source>
        <dbReference type="SAM" id="MobiDB-lite"/>
    </source>
</evidence>
<organism evidence="9 10">
    <name type="scientific">Veillonella fallax</name>
    <dbReference type="NCBI Taxonomy" id="2881272"/>
    <lineage>
        <taxon>Bacteria</taxon>
        <taxon>Bacillati</taxon>
        <taxon>Bacillota</taxon>
        <taxon>Negativicutes</taxon>
        <taxon>Veillonellales</taxon>
        <taxon>Veillonellaceae</taxon>
        <taxon>Veillonella</taxon>
    </lineage>
</organism>
<keyword evidence="7" id="KW-0963">Cytoplasm</keyword>
<comment type="caution">
    <text evidence="7">Lacks conserved residue(s) required for the propagation of feature annotation.</text>
</comment>
<evidence type="ECO:0000313" key="10">
    <source>
        <dbReference type="Proteomes" id="UP001198241"/>
    </source>
</evidence>
<keyword evidence="5 7" id="KW-0067">ATP-binding</keyword>
<proteinExistence type="inferred from homology"/>
<feature type="binding site" evidence="7">
    <location>
        <begin position="14"/>
        <end position="19"/>
    </location>
    <ligand>
        <name>ATP</name>
        <dbReference type="ChEBI" id="CHEBI:30616"/>
    </ligand>
</feature>
<feature type="region of interest" description="Disordered" evidence="8">
    <location>
        <begin position="176"/>
        <end position="312"/>
    </location>
</feature>
<dbReference type="EMBL" id="JAJEQD010000001">
    <property type="protein sequence ID" value="MCC2155581.1"/>
    <property type="molecule type" value="Genomic_DNA"/>
</dbReference>
<dbReference type="PANTHER" id="PTHR21087">
    <property type="entry name" value="SHIKIMATE KINASE"/>
    <property type="match status" value="1"/>
</dbReference>
<dbReference type="PRINTS" id="PR01100">
    <property type="entry name" value="SHIKIMTKNASE"/>
</dbReference>
<evidence type="ECO:0000313" key="9">
    <source>
        <dbReference type="EMBL" id="MCC2155581.1"/>
    </source>
</evidence>
<comment type="catalytic activity">
    <reaction evidence="7">
        <text>shikimate + ATP = 3-phosphoshikimate + ADP + H(+)</text>
        <dbReference type="Rhea" id="RHEA:13121"/>
        <dbReference type="ChEBI" id="CHEBI:15378"/>
        <dbReference type="ChEBI" id="CHEBI:30616"/>
        <dbReference type="ChEBI" id="CHEBI:36208"/>
        <dbReference type="ChEBI" id="CHEBI:145989"/>
        <dbReference type="ChEBI" id="CHEBI:456216"/>
        <dbReference type="EC" id="2.7.1.71"/>
    </reaction>
</comment>
<keyword evidence="6 7" id="KW-0057">Aromatic amino acid biosynthesis</keyword>
<keyword evidence="2 7" id="KW-0808">Transferase</keyword>
<dbReference type="Proteomes" id="UP001198241">
    <property type="component" value="Unassembled WGS sequence"/>
</dbReference>
<feature type="compositionally biased region" description="Polar residues" evidence="8">
    <location>
        <begin position="218"/>
        <end position="230"/>
    </location>
</feature>
<comment type="function">
    <text evidence="7">Catalyzes the specific phosphorylation of the 3-hydroxyl group of shikimic acid using ATP as a cosubstrate.</text>
</comment>
<dbReference type="GO" id="GO:0016301">
    <property type="term" value="F:kinase activity"/>
    <property type="evidence" value="ECO:0007669"/>
    <property type="project" value="UniProtKB-KW"/>
</dbReference>
<feature type="binding site" evidence="7">
    <location>
        <position position="36"/>
    </location>
    <ligand>
        <name>substrate</name>
    </ligand>
</feature>
<feature type="compositionally biased region" description="Basic and acidic residues" evidence="8">
    <location>
        <begin position="181"/>
        <end position="191"/>
    </location>
</feature>
<evidence type="ECO:0000256" key="6">
    <source>
        <dbReference type="ARBA" id="ARBA00023141"/>
    </source>
</evidence>
<reference evidence="9 10" key="1">
    <citation type="submission" date="2021-10" db="EMBL/GenBank/DDBJ databases">
        <title>Anaerobic single-cell dispensing facilitates the cultivation of human gut bacteria.</title>
        <authorList>
            <person name="Afrizal A."/>
        </authorList>
    </citation>
    <scope>NUCLEOTIDE SEQUENCE [LARGE SCALE GENOMIC DNA]</scope>
    <source>
        <strain evidence="9 10">CLA-AA-H247</strain>
    </source>
</reference>
<evidence type="ECO:0000256" key="4">
    <source>
        <dbReference type="ARBA" id="ARBA00022777"/>
    </source>
</evidence>
<keyword evidence="7" id="KW-0479">Metal-binding</keyword>
<feature type="compositionally biased region" description="Low complexity" evidence="8">
    <location>
        <begin position="192"/>
        <end position="203"/>
    </location>
</feature>
<dbReference type="InterPro" id="IPR027417">
    <property type="entry name" value="P-loop_NTPase"/>
</dbReference>
<dbReference type="InterPro" id="IPR031322">
    <property type="entry name" value="Shikimate/glucono_kinase"/>
</dbReference>
<accession>A0ABS8F0S5</accession>
<protein>
    <recommendedName>
        <fullName evidence="7">Shikimate kinase</fullName>
        <shortName evidence="7">SK</shortName>
        <ecNumber evidence="7">2.7.1.71</ecNumber>
    </recommendedName>
</protein>
<feature type="binding site" evidence="7">
    <location>
        <position position="121"/>
    </location>
    <ligand>
        <name>ATP</name>
        <dbReference type="ChEBI" id="CHEBI:30616"/>
    </ligand>
</feature>
<comment type="caution">
    <text evidence="9">The sequence shown here is derived from an EMBL/GenBank/DDBJ whole genome shotgun (WGS) entry which is preliminary data.</text>
</comment>
<keyword evidence="4 7" id="KW-0418">Kinase</keyword>
<feature type="binding site" evidence="7">
    <location>
        <position position="82"/>
    </location>
    <ligand>
        <name>substrate</name>
    </ligand>
</feature>
<dbReference type="RefSeq" id="WP_227720233.1">
    <property type="nucleotide sequence ID" value="NZ_JAJEQD010000001.1"/>
</dbReference>
<dbReference type="EC" id="2.7.1.71" evidence="7"/>
<evidence type="ECO:0000256" key="5">
    <source>
        <dbReference type="ARBA" id="ARBA00022840"/>
    </source>
</evidence>
<evidence type="ECO:0000256" key="2">
    <source>
        <dbReference type="ARBA" id="ARBA00022679"/>
    </source>
</evidence>
<feature type="binding site" evidence="7">
    <location>
        <position position="18"/>
    </location>
    <ligand>
        <name>Mg(2+)</name>
        <dbReference type="ChEBI" id="CHEBI:18420"/>
    </ligand>
</feature>
<feature type="binding site" evidence="7">
    <location>
        <position position="60"/>
    </location>
    <ligand>
        <name>substrate</name>
    </ligand>
</feature>
<keyword evidence="10" id="KW-1185">Reference proteome</keyword>
<comment type="pathway">
    <text evidence="7">Metabolic intermediate biosynthesis; chorismate biosynthesis; chorismate from D-erythrose 4-phosphate and phosphoenolpyruvate: step 5/7.</text>
</comment>
<comment type="cofactor">
    <cofactor evidence="7">
        <name>Mg(2+)</name>
        <dbReference type="ChEBI" id="CHEBI:18420"/>
    </cofactor>
    <text evidence="7">Binds 1 Mg(2+) ion per subunit.</text>
</comment>
<keyword evidence="1 7" id="KW-0028">Amino-acid biosynthesis</keyword>
<dbReference type="Pfam" id="PF01202">
    <property type="entry name" value="SKI"/>
    <property type="match status" value="1"/>
</dbReference>
<evidence type="ECO:0000256" key="1">
    <source>
        <dbReference type="ARBA" id="ARBA00022605"/>
    </source>
</evidence>
<evidence type="ECO:0000256" key="7">
    <source>
        <dbReference type="HAMAP-Rule" id="MF_00109"/>
    </source>
</evidence>
<keyword evidence="3 7" id="KW-0547">Nucleotide-binding</keyword>
<dbReference type="PANTHER" id="PTHR21087:SF16">
    <property type="entry name" value="SHIKIMATE KINASE 1, CHLOROPLASTIC"/>
    <property type="match status" value="1"/>
</dbReference>
<comment type="similarity">
    <text evidence="7">Belongs to the shikimate kinase family.</text>
</comment>
<evidence type="ECO:0000256" key="3">
    <source>
        <dbReference type="ARBA" id="ARBA00022741"/>
    </source>
</evidence>